<accession>A0A381UGV3</accession>
<reference evidence="3" key="1">
    <citation type="submission" date="2018-05" db="EMBL/GenBank/DDBJ databases">
        <authorList>
            <person name="Lanie J.A."/>
            <person name="Ng W.-L."/>
            <person name="Kazmierczak K.M."/>
            <person name="Andrzejewski T.M."/>
            <person name="Davidsen T.M."/>
            <person name="Wayne K.J."/>
            <person name="Tettelin H."/>
            <person name="Glass J.I."/>
            <person name="Rusch D."/>
            <person name="Podicherti R."/>
            <person name="Tsui H.-C.T."/>
            <person name="Winkler M.E."/>
        </authorList>
    </citation>
    <scope>NUCLEOTIDE SEQUENCE</scope>
</reference>
<protein>
    <submittedName>
        <fullName evidence="3">Uncharacterized protein</fullName>
    </submittedName>
</protein>
<dbReference type="EMBL" id="UINC01006417">
    <property type="protein sequence ID" value="SVA27405.1"/>
    <property type="molecule type" value="Genomic_DNA"/>
</dbReference>
<keyword evidence="2" id="KW-0812">Transmembrane</keyword>
<name>A0A381UGV3_9ZZZZ</name>
<gene>
    <name evidence="3" type="ORF">METZ01_LOCUS80259</name>
</gene>
<keyword evidence="2" id="KW-1133">Transmembrane helix</keyword>
<feature type="transmembrane region" description="Helical" evidence="2">
    <location>
        <begin position="114"/>
        <end position="135"/>
    </location>
</feature>
<evidence type="ECO:0000313" key="3">
    <source>
        <dbReference type="EMBL" id="SVA27405.1"/>
    </source>
</evidence>
<evidence type="ECO:0000256" key="2">
    <source>
        <dbReference type="SAM" id="Phobius"/>
    </source>
</evidence>
<dbReference type="AlphaFoldDB" id="A0A381UGV3"/>
<proteinExistence type="predicted"/>
<feature type="region of interest" description="Disordered" evidence="1">
    <location>
        <begin position="25"/>
        <end position="60"/>
    </location>
</feature>
<evidence type="ECO:0000256" key="1">
    <source>
        <dbReference type="SAM" id="MobiDB-lite"/>
    </source>
</evidence>
<sequence>MRKYTLFITVIFIFIAQNAMAHGGHKKEPTSVVVAEEPSSIDSMYATPEEESDPLENSDLFSPKDLFMEGEIAPAEPNKKIDMKMEGSHNEHDDPNMPKVVSAKHKTVETSAKGYGIAAGITLFAGLVFAGLTFIRPGE</sequence>
<keyword evidence="2" id="KW-0472">Membrane</keyword>
<organism evidence="3">
    <name type="scientific">marine metagenome</name>
    <dbReference type="NCBI Taxonomy" id="408172"/>
    <lineage>
        <taxon>unclassified sequences</taxon>
        <taxon>metagenomes</taxon>
        <taxon>ecological metagenomes</taxon>
    </lineage>
</organism>